<dbReference type="EMBL" id="CM047748">
    <property type="protein sequence ID" value="KAJ0013481.1"/>
    <property type="molecule type" value="Genomic_DNA"/>
</dbReference>
<sequence>MGRLKLFDDEQNEDDVSKIEINKEYAKRFEHNKKREELQRYEELKKKGVIEESDENSDDESTDLEEGNDDLLGPSKQDLEFFNALLKVKKKDPIIKEKDAKLFESESDGGEEEEEESENDEEGKKKKKKKAMYLKDVMAKHLIEEGPEFEDEEEEESGEKKRKKKSYSEEQEEIRKEFLNAVNEAEGNEEDDDGFLKEKKKENDHEGDLEDDNNDEFVKKLDEYFGGDAELDENKMFLKEFFRNKMWIDKERKDKELDVDDEVEDLLREEEELERQEQYETNFRHEEGVDDRVMGYSRKIEGSVRKKDNARKEQRKSKEERMKIAEMERKEELKHLKNLKKKEMKERMEKVMAIAGFKEEEDLSLNLKDLDDDFDPEEYDRMMKAVFDDKYYGAEDVNPEFGKEEEEDQGEIEKPDFDKEDELLGLPKGWDVIESGDGFKAARERSLKHKLENGDDEDEDDDDDDDDEDDDDEGEREGREEEEEVPEESKRKRKRKMSLVQRAREEMLEEFYKLDYEDTIGDIKTRFKYAKVKPNRYGLKTEEILMLDDKELNQYVSVKKIAPYREKEWKVPDSKRYQQKLKNKELLQGHKLGDRKNGKRKRSKDDGEKSTSEIGAKGDGKAQFEEPNVDTDNLSKRAKTRRRQANPKLSHSRLVAYGKIPSKGKSKH</sequence>
<comment type="caution">
    <text evidence="1">The sequence shown here is derived from an EMBL/GenBank/DDBJ whole genome shotgun (WGS) entry which is preliminary data.</text>
</comment>
<reference evidence="2" key="1">
    <citation type="journal article" date="2023" name="G3 (Bethesda)">
        <title>Genome assembly and association tests identify interacting loci associated with vigor, precocity, and sex in interspecific pistachio rootstocks.</title>
        <authorList>
            <person name="Palmer W."/>
            <person name="Jacygrad E."/>
            <person name="Sagayaradj S."/>
            <person name="Cavanaugh K."/>
            <person name="Han R."/>
            <person name="Bertier L."/>
            <person name="Beede B."/>
            <person name="Kafkas S."/>
            <person name="Golino D."/>
            <person name="Preece J."/>
            <person name="Michelmore R."/>
        </authorList>
    </citation>
    <scope>NUCLEOTIDE SEQUENCE [LARGE SCALE GENOMIC DNA]</scope>
</reference>
<dbReference type="Proteomes" id="UP001163603">
    <property type="component" value="Chromosome 13"/>
</dbReference>
<accession>A0ACC0XA36</accession>
<organism evidence="1 2">
    <name type="scientific">Pistacia integerrima</name>
    <dbReference type="NCBI Taxonomy" id="434235"/>
    <lineage>
        <taxon>Eukaryota</taxon>
        <taxon>Viridiplantae</taxon>
        <taxon>Streptophyta</taxon>
        <taxon>Embryophyta</taxon>
        <taxon>Tracheophyta</taxon>
        <taxon>Spermatophyta</taxon>
        <taxon>Magnoliopsida</taxon>
        <taxon>eudicotyledons</taxon>
        <taxon>Gunneridae</taxon>
        <taxon>Pentapetalae</taxon>
        <taxon>rosids</taxon>
        <taxon>malvids</taxon>
        <taxon>Sapindales</taxon>
        <taxon>Anacardiaceae</taxon>
        <taxon>Pistacia</taxon>
    </lineage>
</organism>
<evidence type="ECO:0000313" key="1">
    <source>
        <dbReference type="EMBL" id="KAJ0013481.1"/>
    </source>
</evidence>
<proteinExistence type="predicted"/>
<protein>
    <submittedName>
        <fullName evidence="1">Uncharacterized protein</fullName>
    </submittedName>
</protein>
<keyword evidence="2" id="KW-1185">Reference proteome</keyword>
<evidence type="ECO:0000313" key="2">
    <source>
        <dbReference type="Proteomes" id="UP001163603"/>
    </source>
</evidence>
<name>A0ACC0XA36_9ROSI</name>
<gene>
    <name evidence="1" type="ORF">Pint_21229</name>
</gene>